<sequence length="263" mass="29287">MSGRYAALAMYVAPKPVQAANEQWLTRIMHLLGYIRADAQGLELSALFRAPELLLTQTCGYPLMTQLRDQVQLIGRPRYEWPHSTGGSHCSVIVCREQDPRRTLAQFRGCRAVINDEHSNSGMNLFRHQLAPLQQGGRFFSSVTISGAHQHSLRWVQAQRADLAAIDSVTFAYLAHYAPQDVAGIRIVARTAPSPTLPFITSIGTSAQEVQRIRTAMNAALEQLPQVGDCLRLREVLPASLADYECVLDYQREATLQGFEVLQ</sequence>
<evidence type="ECO:0000313" key="2">
    <source>
        <dbReference type="Proteomes" id="UP000036325"/>
    </source>
</evidence>
<dbReference type="AlphaFoldDB" id="A0A0J6IN07"/>
<dbReference type="EMBL" id="JYLF01000001">
    <property type="protein sequence ID" value="KMN15860.1"/>
    <property type="molecule type" value="Genomic_DNA"/>
</dbReference>
<dbReference type="Proteomes" id="UP000036325">
    <property type="component" value="Unassembled WGS sequence"/>
</dbReference>
<dbReference type="Pfam" id="PF12974">
    <property type="entry name" value="Phosphonate-bd"/>
    <property type="match status" value="1"/>
</dbReference>
<dbReference type="RefSeq" id="WP_048362914.1">
    <property type="nucleotide sequence ID" value="NZ_JAAEBV010000001.1"/>
</dbReference>
<accession>A0A0J6IN07</accession>
<protein>
    <submittedName>
        <fullName evidence="1">Phosphate ABC transporter substrate-binding protein</fullName>
    </submittedName>
</protein>
<evidence type="ECO:0000313" key="1">
    <source>
        <dbReference type="EMBL" id="KMN15860.1"/>
    </source>
</evidence>
<dbReference type="OrthoDB" id="5599602at2"/>
<dbReference type="SUPFAM" id="SSF53850">
    <property type="entry name" value="Periplasmic binding protein-like II"/>
    <property type="match status" value="1"/>
</dbReference>
<proteinExistence type="predicted"/>
<reference evidence="1 2" key="1">
    <citation type="submission" date="2015-02" db="EMBL/GenBank/DDBJ databases">
        <title>Pseudomonas helleri sp. nov. and Pseudomonas weihenstephanensis sp. nov., isolated from raw cows milk.</title>
        <authorList>
            <person name="von Neubeck M."/>
            <person name="Huptas C."/>
            <person name="Wenning M."/>
            <person name="Scherer S."/>
        </authorList>
    </citation>
    <scope>NUCLEOTIDE SEQUENCE [LARGE SCALE GENOMIC DNA]</scope>
    <source>
        <strain evidence="1 2">DSM 29166</strain>
    </source>
</reference>
<dbReference type="PANTHER" id="PTHR35841">
    <property type="entry name" value="PHOSPHONATES-BINDING PERIPLASMIC PROTEIN"/>
    <property type="match status" value="1"/>
</dbReference>
<dbReference type="STRING" id="1608994.TU86_03650"/>
<dbReference type="Gene3D" id="3.40.190.10">
    <property type="entry name" value="Periplasmic binding protein-like II"/>
    <property type="match status" value="1"/>
</dbReference>
<dbReference type="PATRIC" id="fig|1608994.3.peg.1301"/>
<comment type="caution">
    <text evidence="1">The sequence shown here is derived from an EMBL/GenBank/DDBJ whole genome shotgun (WGS) entry which is preliminary data.</text>
</comment>
<name>A0A0J6IN07_9PSED</name>
<gene>
    <name evidence="1" type="ORF">TU86_03650</name>
</gene>
<organism evidence="1 2">
    <name type="scientific">Pseudomonas weihenstephanensis</name>
    <dbReference type="NCBI Taxonomy" id="1608994"/>
    <lineage>
        <taxon>Bacteria</taxon>
        <taxon>Pseudomonadati</taxon>
        <taxon>Pseudomonadota</taxon>
        <taxon>Gammaproteobacteria</taxon>
        <taxon>Pseudomonadales</taxon>
        <taxon>Pseudomonadaceae</taxon>
        <taxon>Pseudomonas</taxon>
    </lineage>
</organism>
<accession>A0A0J6J206</accession>
<dbReference type="PANTHER" id="PTHR35841:SF1">
    <property type="entry name" value="PHOSPHONATES-BINDING PERIPLASMIC PROTEIN"/>
    <property type="match status" value="1"/>
</dbReference>